<feature type="transmembrane region" description="Helical" evidence="7">
    <location>
        <begin position="291"/>
        <end position="310"/>
    </location>
</feature>
<accession>A0A6N7RNP2</accession>
<keyword evidence="5 7" id="KW-1133">Transmembrane helix</keyword>
<reference evidence="9" key="1">
    <citation type="submission" date="2019-08" db="EMBL/GenBank/DDBJ databases">
        <title>Arthrobacter sp. nov., isolated from plateau pika and Tibetan wild ass.</title>
        <authorList>
            <person name="Ge Y."/>
        </authorList>
    </citation>
    <scope>NUCLEOTIDE SEQUENCE [LARGE SCALE GENOMIC DNA]</scope>
    <source>
        <strain evidence="9">HF-4214</strain>
    </source>
</reference>
<dbReference type="Pfam" id="PF13440">
    <property type="entry name" value="Polysacc_synt_3"/>
    <property type="match status" value="1"/>
</dbReference>
<feature type="transmembrane region" description="Helical" evidence="7">
    <location>
        <begin position="147"/>
        <end position="167"/>
    </location>
</feature>
<gene>
    <name evidence="8" type="ORF">GJG86_07500</name>
</gene>
<feature type="transmembrane region" description="Helical" evidence="7">
    <location>
        <begin position="440"/>
        <end position="458"/>
    </location>
</feature>
<feature type="transmembrane region" description="Helical" evidence="7">
    <location>
        <begin position="112"/>
        <end position="135"/>
    </location>
</feature>
<dbReference type="AlphaFoldDB" id="A0A6N7RNP2"/>
<dbReference type="Proteomes" id="UP000438093">
    <property type="component" value="Unassembled WGS sequence"/>
</dbReference>
<dbReference type="PANTHER" id="PTHR30250:SF10">
    <property type="entry name" value="LIPOPOLYSACCHARIDE BIOSYNTHESIS PROTEIN WZXC"/>
    <property type="match status" value="1"/>
</dbReference>
<keyword evidence="4 7" id="KW-0812">Transmembrane</keyword>
<dbReference type="CDD" id="cd13127">
    <property type="entry name" value="MATE_tuaB_like"/>
    <property type="match status" value="1"/>
</dbReference>
<feature type="transmembrane region" description="Helical" evidence="7">
    <location>
        <begin position="41"/>
        <end position="58"/>
    </location>
</feature>
<feature type="transmembrane region" description="Helical" evidence="7">
    <location>
        <begin position="363"/>
        <end position="396"/>
    </location>
</feature>
<feature type="transmembrane region" description="Helical" evidence="7">
    <location>
        <begin position="79"/>
        <end position="106"/>
    </location>
</feature>
<evidence type="ECO:0000256" key="4">
    <source>
        <dbReference type="ARBA" id="ARBA00022692"/>
    </source>
</evidence>
<keyword evidence="9" id="KW-1185">Reference proteome</keyword>
<sequence length="484" mass="53365">MDVKSKVLSSLFWKLFEKGGRAVIELVVQIVLARLLAPNDFGLLAIILVFVNVGNVIVQSGLNTSLVQMPHVDDDDFSTVFWMCLLVSLVLYVGIFLLAPVLSAFYRTDALVWPLRVISIVLIVNAFNSVQIAYIQRTLDFKKIFRSTIASIMVSGTMGISLAVAGAGLWALVMQQICFQAVTCIMLSFQVRWRPRCVFRRDRALMHFRFGWKLLASGLLDTCYQSLSDLIIGKQFDSIQLGLVSQGKKYPQALGGMLDGAIQPVMMSAVSRVQSDAGYVKRLVRRALKTSTYLIVPAMALFALVADPFVRTLLGEQWLPCVPFVQMYCFVYALLPIHTTNLQALNGMGRSDLFLKLEIVKKIYGIAILCFTAFALQDVFCIVAGYMVGGIIGTFVNSYPNKHVIGYTYFEQVRDVSPAFLLSAAAVAAAWPISQLALPAVATIAAQSSIVVTVYLALSKLFHVEELSYLASTARELIASKKGM</sequence>
<evidence type="ECO:0000256" key="7">
    <source>
        <dbReference type="SAM" id="Phobius"/>
    </source>
</evidence>
<name>A0A6N7RNP2_9ACTN</name>
<evidence type="ECO:0000256" key="3">
    <source>
        <dbReference type="ARBA" id="ARBA00022475"/>
    </source>
</evidence>
<evidence type="ECO:0000313" key="8">
    <source>
        <dbReference type="EMBL" id="MRX82338.1"/>
    </source>
</evidence>
<comment type="similarity">
    <text evidence="2">Belongs to the polysaccharide synthase family.</text>
</comment>
<feature type="transmembrane region" description="Helical" evidence="7">
    <location>
        <begin position="322"/>
        <end position="342"/>
    </location>
</feature>
<comment type="caution">
    <text evidence="8">The sequence shown here is derived from an EMBL/GenBank/DDBJ whole genome shotgun (WGS) entry which is preliminary data.</text>
</comment>
<dbReference type="PANTHER" id="PTHR30250">
    <property type="entry name" value="PST FAMILY PREDICTED COLANIC ACID TRANSPORTER"/>
    <property type="match status" value="1"/>
</dbReference>
<proteinExistence type="inferred from homology"/>
<evidence type="ECO:0000256" key="5">
    <source>
        <dbReference type="ARBA" id="ARBA00022989"/>
    </source>
</evidence>
<evidence type="ECO:0000256" key="6">
    <source>
        <dbReference type="ARBA" id="ARBA00023136"/>
    </source>
</evidence>
<comment type="subcellular location">
    <subcellularLocation>
        <location evidence="1">Cell membrane</location>
        <topology evidence="1">Multi-pass membrane protein</topology>
    </subcellularLocation>
</comment>
<organism evidence="8 9">
    <name type="scientific">Eggerthella guodeyinii</name>
    <dbReference type="NCBI Taxonomy" id="2690837"/>
    <lineage>
        <taxon>Bacteria</taxon>
        <taxon>Bacillati</taxon>
        <taxon>Actinomycetota</taxon>
        <taxon>Coriobacteriia</taxon>
        <taxon>Eggerthellales</taxon>
        <taxon>Eggerthellaceae</taxon>
        <taxon>Eggerthella</taxon>
    </lineage>
</organism>
<protein>
    <submittedName>
        <fullName evidence="8">Oligosaccharide flippase family protein</fullName>
    </submittedName>
</protein>
<keyword evidence="6 7" id="KW-0472">Membrane</keyword>
<dbReference type="EMBL" id="VTFY01000004">
    <property type="protein sequence ID" value="MRX82338.1"/>
    <property type="molecule type" value="Genomic_DNA"/>
</dbReference>
<evidence type="ECO:0000313" key="9">
    <source>
        <dbReference type="Proteomes" id="UP000438093"/>
    </source>
</evidence>
<evidence type="ECO:0000256" key="2">
    <source>
        <dbReference type="ARBA" id="ARBA00007430"/>
    </source>
</evidence>
<evidence type="ECO:0000256" key="1">
    <source>
        <dbReference type="ARBA" id="ARBA00004651"/>
    </source>
</evidence>
<dbReference type="InterPro" id="IPR050833">
    <property type="entry name" value="Poly_Biosynth_Transport"/>
</dbReference>
<keyword evidence="3" id="KW-1003">Cell membrane</keyword>
<dbReference type="RefSeq" id="WP_154333202.1">
    <property type="nucleotide sequence ID" value="NZ_VTFY01000004.1"/>
</dbReference>
<dbReference type="GO" id="GO:0005886">
    <property type="term" value="C:plasma membrane"/>
    <property type="evidence" value="ECO:0007669"/>
    <property type="project" value="UniProtKB-SubCell"/>
</dbReference>